<dbReference type="Proteomes" id="UP000249046">
    <property type="component" value="Unassembled WGS sequence"/>
</dbReference>
<protein>
    <submittedName>
        <fullName evidence="2">Uncharacterized protein</fullName>
    </submittedName>
</protein>
<gene>
    <name evidence="2" type="ORF">DI564_02495</name>
</gene>
<keyword evidence="1" id="KW-0732">Signal</keyword>
<reference evidence="2 3" key="1">
    <citation type="submission" date="2017-08" db="EMBL/GenBank/DDBJ databases">
        <title>Infants hospitalized years apart are colonized by the same room-sourced microbial strains.</title>
        <authorList>
            <person name="Brooks B."/>
            <person name="Olm M.R."/>
            <person name="Firek B.A."/>
            <person name="Baker R."/>
            <person name="Thomas B.C."/>
            <person name="Morowitz M.J."/>
            <person name="Banfield J.F."/>
        </authorList>
    </citation>
    <scope>NUCLEOTIDE SEQUENCE [LARGE SCALE GENOMIC DNA]</scope>
    <source>
        <strain evidence="2">S2_005_003_R2_42</strain>
    </source>
</reference>
<evidence type="ECO:0000313" key="3">
    <source>
        <dbReference type="Proteomes" id="UP000249046"/>
    </source>
</evidence>
<dbReference type="AlphaFoldDB" id="A0A2W5KR51"/>
<accession>A0A2W5KR51</accession>
<name>A0A2W5KR51_9GAMM</name>
<feature type="chain" id="PRO_5015881443" evidence="1">
    <location>
        <begin position="32"/>
        <end position="496"/>
    </location>
</feature>
<evidence type="ECO:0000313" key="2">
    <source>
        <dbReference type="EMBL" id="PZQ19592.1"/>
    </source>
</evidence>
<evidence type="ECO:0000256" key="1">
    <source>
        <dbReference type="SAM" id="SignalP"/>
    </source>
</evidence>
<comment type="caution">
    <text evidence="2">The sequence shown here is derived from an EMBL/GenBank/DDBJ whole genome shotgun (WGS) entry which is preliminary data.</text>
</comment>
<organism evidence="2 3">
    <name type="scientific">Rhodanobacter denitrificans</name>
    <dbReference type="NCBI Taxonomy" id="666685"/>
    <lineage>
        <taxon>Bacteria</taxon>
        <taxon>Pseudomonadati</taxon>
        <taxon>Pseudomonadota</taxon>
        <taxon>Gammaproteobacteria</taxon>
        <taxon>Lysobacterales</taxon>
        <taxon>Rhodanobacteraceae</taxon>
        <taxon>Rhodanobacter</taxon>
    </lineage>
</organism>
<dbReference type="EMBL" id="QFPO01000002">
    <property type="protein sequence ID" value="PZQ19592.1"/>
    <property type="molecule type" value="Genomic_DNA"/>
</dbReference>
<sequence length="496" mass="52119">MKKRNGSRSFHRLAASIAVACGLAAAGQAGAVHLDPRGSGQVLLYPYYTVNKGQQTYVTVLNVSNRTKMADVKFREGYNGRTVMDFKLFLAPFDTWTGTVFALEDIAGEGSEGAAILTADRSCTAPSFWTEGHGMLGGAPYARFSSNNFVDDGGPAGIARTREGHIEIIAMADLTGSLAAAVELRSGVPVDCSRVRGLAYGTEEALVPTGGLVGSGAVINVGQGTYFSYRADALADFTKRPLLTGLGELEFLDHANDGPGANVATARVPVDGQWVEAPYRLQESIDAVSAVLMADSLFNEYVVQAAIGANSDWVVTFPTKRFYTDLSVMSGTVAIAPFIELFGENGSCVTTRVRYLDRESQTVADSGFPGAPPIPTRPRLCHVTNVLAFLGDTNAEESAVLGSRLVAQGFALDRAFSAGWARLDLNPEEQPHAMRASTSIGGAGSSGKVFHGLPAIGFWATNLVNNNVADGVMSNYSAALSHGSSVSCSAGTSACN</sequence>
<proteinExistence type="predicted"/>
<feature type="signal peptide" evidence="1">
    <location>
        <begin position="1"/>
        <end position="31"/>
    </location>
</feature>